<dbReference type="GO" id="GO:0007165">
    <property type="term" value="P:signal transduction"/>
    <property type="evidence" value="ECO:0007669"/>
    <property type="project" value="UniProtKB-KW"/>
</dbReference>
<dbReference type="PROSITE" id="PS50885">
    <property type="entry name" value="HAMP"/>
    <property type="match status" value="1"/>
</dbReference>
<keyword evidence="9" id="KW-1185">Reference proteome</keyword>
<dbReference type="SMART" id="SM00283">
    <property type="entry name" value="MA"/>
    <property type="match status" value="1"/>
</dbReference>
<evidence type="ECO:0000256" key="1">
    <source>
        <dbReference type="ARBA" id="ARBA00004370"/>
    </source>
</evidence>
<dbReference type="PANTHER" id="PTHR43531:SF14">
    <property type="entry name" value="METHYL-ACCEPTING CHEMOTAXIS PROTEIN I-RELATED"/>
    <property type="match status" value="1"/>
</dbReference>
<dbReference type="InterPro" id="IPR004089">
    <property type="entry name" value="MCPsignal_dom"/>
</dbReference>
<protein>
    <recommendedName>
        <fullName evidence="10">Methyl-accepting chemotaxis protein</fullName>
    </recommendedName>
</protein>
<dbReference type="Gene3D" id="3.30.450.20">
    <property type="entry name" value="PAS domain"/>
    <property type="match status" value="1"/>
</dbReference>
<gene>
    <name evidence="8" type="ORF">CXB77_17965</name>
</gene>
<accession>A0A2S7XMM2</accession>
<evidence type="ECO:0000259" key="6">
    <source>
        <dbReference type="PROSITE" id="PS50111"/>
    </source>
</evidence>
<dbReference type="RefSeq" id="WP_105074950.1">
    <property type="nucleotide sequence ID" value="NZ_JAFLKP010000222.1"/>
</dbReference>
<evidence type="ECO:0000256" key="4">
    <source>
        <dbReference type="ARBA" id="ARBA00029447"/>
    </source>
</evidence>
<dbReference type="Pfam" id="PF18947">
    <property type="entry name" value="HAMP_2"/>
    <property type="match status" value="1"/>
</dbReference>
<comment type="caution">
    <text evidence="8">The sequence shown here is derived from an EMBL/GenBank/DDBJ whole genome shotgun (WGS) entry which is preliminary data.</text>
</comment>
<dbReference type="SUPFAM" id="SSF58104">
    <property type="entry name" value="Methyl-accepting chemotaxis protein (MCP) signaling domain"/>
    <property type="match status" value="1"/>
</dbReference>
<keyword evidence="2" id="KW-0488">Methylation</keyword>
<dbReference type="Proteomes" id="UP000239936">
    <property type="component" value="Unassembled WGS sequence"/>
</dbReference>
<sequence length="745" mass="82155">MTMRKKMTVFLVLMVVLLLFLALFSIRNMQRLSDTGLAGLESIKTENSLTAAIEAAHVHFQIQVHEWKNILIRGNEQDRYQKHLVQFNRENQIVQSQLKIVIYLMQQLGLPTDDAELLKTTHFNLNTKYTEALQQFDPINPQTGKSVDQLVRGIDRPVSEEMEALVRVIETHFYQEIKKEVDAITTITDSSRWEFLMVVGLGLLGAALLSWWMLRDLMRQLGGEPSYASQIAHRIARDDLEMDIQVVGKAENSVLAAIKIMQQALKNRIAAERAIAAENLRIRFALDNVTIPVTVSDDQHALVYFNHAGKQLWQSICQNSKRNQSECDVNKMLGTRLSNYFEDEVTRTAYRTEFNEVHMFDTIVSQRHLRVTVSPVHSNTGVYEGRVTQWLDRTTEVAIEQKIAALVFAAAQGDLMQRVTIADKDGFFRQLAEGLNQLMIIVASGLNDLAEVLNAVAKGDLTRTITAEYAGVFGQLKNNTNMTVERLRDIVAQMSETTTMVNTAAQEIAAGNTNLAARTEEQASNLQQTVANMETLNGAVSRNADNAIKANGITRHANEIVQQGGDMVQSVVATMGAIQISSNKIADIISVIDSIAFQTNILALNAAVEAARAGELGRGFAVVAAEVRNLAQRSAQAAKETKALIDDSVGRINEGVHLVEGTGRTMAELVSSFRQVATLITEISDASREQSGEIAEMTQAVGQMDAMTQQNAALVEQAATAAESLSDQAQSLAEIVSVFRVRAAA</sequence>
<dbReference type="Gene3D" id="1.10.287.950">
    <property type="entry name" value="Methyl-accepting chemotaxis protein"/>
    <property type="match status" value="1"/>
</dbReference>
<dbReference type="GO" id="GO:0005886">
    <property type="term" value="C:plasma membrane"/>
    <property type="evidence" value="ECO:0007669"/>
    <property type="project" value="TreeGrafter"/>
</dbReference>
<comment type="similarity">
    <text evidence="4">Belongs to the methyl-accepting chemotaxis (MCP) protein family.</text>
</comment>
<dbReference type="CDD" id="cd11386">
    <property type="entry name" value="MCP_signal"/>
    <property type="match status" value="1"/>
</dbReference>
<feature type="domain" description="HAMP" evidence="7">
    <location>
        <begin position="446"/>
        <end position="492"/>
    </location>
</feature>
<evidence type="ECO:0000256" key="3">
    <source>
        <dbReference type="ARBA" id="ARBA00023224"/>
    </source>
</evidence>
<dbReference type="InterPro" id="IPR003660">
    <property type="entry name" value="HAMP_dom"/>
</dbReference>
<evidence type="ECO:0000259" key="7">
    <source>
        <dbReference type="PROSITE" id="PS50885"/>
    </source>
</evidence>
<organism evidence="8 9">
    <name type="scientific">Chromatium okenii</name>
    <dbReference type="NCBI Taxonomy" id="61644"/>
    <lineage>
        <taxon>Bacteria</taxon>
        <taxon>Pseudomonadati</taxon>
        <taxon>Pseudomonadota</taxon>
        <taxon>Gammaproteobacteria</taxon>
        <taxon>Chromatiales</taxon>
        <taxon>Chromatiaceae</taxon>
        <taxon>Chromatium</taxon>
    </lineage>
</organism>
<dbReference type="GO" id="GO:0006935">
    <property type="term" value="P:chemotaxis"/>
    <property type="evidence" value="ECO:0007669"/>
    <property type="project" value="TreeGrafter"/>
</dbReference>
<dbReference type="EMBL" id="PPGH01000038">
    <property type="protein sequence ID" value="PQJ94985.1"/>
    <property type="molecule type" value="Genomic_DNA"/>
</dbReference>
<dbReference type="InterPro" id="IPR051310">
    <property type="entry name" value="MCP_chemotaxis"/>
</dbReference>
<evidence type="ECO:0000256" key="2">
    <source>
        <dbReference type="ARBA" id="ARBA00022481"/>
    </source>
</evidence>
<proteinExistence type="inferred from homology"/>
<dbReference type="GO" id="GO:0004888">
    <property type="term" value="F:transmembrane signaling receptor activity"/>
    <property type="evidence" value="ECO:0007669"/>
    <property type="project" value="TreeGrafter"/>
</dbReference>
<dbReference type="Gene3D" id="6.10.340.10">
    <property type="match status" value="1"/>
</dbReference>
<evidence type="ECO:0000256" key="5">
    <source>
        <dbReference type="PROSITE-ProRule" id="PRU00284"/>
    </source>
</evidence>
<comment type="subcellular location">
    <subcellularLocation>
        <location evidence="1">Membrane</location>
    </subcellularLocation>
</comment>
<dbReference type="AlphaFoldDB" id="A0A2S7XMM2"/>
<keyword evidence="3 5" id="KW-0807">Transducer</keyword>
<feature type="domain" description="Methyl-accepting transducer" evidence="6">
    <location>
        <begin position="497"/>
        <end position="726"/>
    </location>
</feature>
<dbReference type="PANTHER" id="PTHR43531">
    <property type="entry name" value="PROTEIN ICFG"/>
    <property type="match status" value="1"/>
</dbReference>
<dbReference type="Pfam" id="PF00015">
    <property type="entry name" value="MCPsignal"/>
    <property type="match status" value="1"/>
</dbReference>
<evidence type="ECO:0008006" key="10">
    <source>
        <dbReference type="Google" id="ProtNLM"/>
    </source>
</evidence>
<evidence type="ECO:0000313" key="9">
    <source>
        <dbReference type="Proteomes" id="UP000239936"/>
    </source>
</evidence>
<evidence type="ECO:0000313" key="8">
    <source>
        <dbReference type="EMBL" id="PQJ94985.1"/>
    </source>
</evidence>
<dbReference type="PROSITE" id="PS50111">
    <property type="entry name" value="CHEMOTAXIS_TRANSDUC_2"/>
    <property type="match status" value="1"/>
</dbReference>
<dbReference type="OrthoDB" id="9781845at2"/>
<reference evidence="8 9" key="1">
    <citation type="submission" date="2018-01" db="EMBL/GenBank/DDBJ databases">
        <title>The complete genome sequence of Chromatium okenii LaCa, a purple sulfur bacterium with a turbulent life.</title>
        <authorList>
            <person name="Luedin S.M."/>
            <person name="Liechti N."/>
            <person name="Storelli N."/>
            <person name="Danza F."/>
            <person name="Wittwer M."/>
            <person name="Pothier J.F."/>
            <person name="Tonolla M.A."/>
        </authorList>
    </citation>
    <scope>NUCLEOTIDE SEQUENCE [LARGE SCALE GENOMIC DNA]</scope>
    <source>
        <strain evidence="8 9">LaCa</strain>
    </source>
</reference>
<dbReference type="FunFam" id="1.10.287.950:FF:000001">
    <property type="entry name" value="Methyl-accepting chemotaxis sensory transducer"/>
    <property type="match status" value="1"/>
</dbReference>
<name>A0A2S7XMM2_9GAMM</name>